<evidence type="ECO:0000313" key="1">
    <source>
        <dbReference type="EMBL" id="PLW86156.1"/>
    </source>
</evidence>
<dbReference type="AlphaFoldDB" id="A0AAP8ME47"/>
<sequence>MVGALSLAVDSNGFTAQLNSNKLVNNARLSVAILGFGLETPVRAGENRGEQLEHEFVVLGFVSYQGNGRWQGTLPEAPLREEATRLGIAAWVSGSDAQRPLQAAGGWLN</sequence>
<comment type="caution">
    <text evidence="1">The sequence shown here is derived from an EMBL/GenBank/DDBJ whole genome shotgun (WGS) entry which is preliminary data.</text>
</comment>
<organism evidence="1 2">
    <name type="scientific">Halioglobus japonicus</name>
    <dbReference type="NCBI Taxonomy" id="930805"/>
    <lineage>
        <taxon>Bacteria</taxon>
        <taxon>Pseudomonadati</taxon>
        <taxon>Pseudomonadota</taxon>
        <taxon>Gammaproteobacteria</taxon>
        <taxon>Cellvibrionales</taxon>
        <taxon>Halieaceae</taxon>
        <taxon>Halioglobus</taxon>
    </lineage>
</organism>
<proteinExistence type="predicted"/>
<dbReference type="Proteomes" id="UP000235162">
    <property type="component" value="Unassembled WGS sequence"/>
</dbReference>
<dbReference type="InterPro" id="IPR036249">
    <property type="entry name" value="Thioredoxin-like_sf"/>
</dbReference>
<name>A0AAP8ME47_9GAMM</name>
<protein>
    <submittedName>
        <fullName evidence="1">Uncharacterized protein</fullName>
    </submittedName>
</protein>
<gene>
    <name evidence="1" type="ORF">C0029_06855</name>
</gene>
<dbReference type="EMBL" id="PKUR01000002">
    <property type="protein sequence ID" value="PLW86156.1"/>
    <property type="molecule type" value="Genomic_DNA"/>
</dbReference>
<accession>A0AAP8ME47</accession>
<dbReference type="SUPFAM" id="SSF52833">
    <property type="entry name" value="Thioredoxin-like"/>
    <property type="match status" value="1"/>
</dbReference>
<reference evidence="1 2" key="1">
    <citation type="submission" date="2018-01" db="EMBL/GenBank/DDBJ databases">
        <title>The draft genome sequence of Halioglobus japonicus S1-36.</title>
        <authorList>
            <person name="Du Z.-J."/>
            <person name="Shi M.-J."/>
        </authorList>
    </citation>
    <scope>NUCLEOTIDE SEQUENCE [LARGE SCALE GENOMIC DNA]</scope>
    <source>
        <strain evidence="1 2">S1-36</strain>
    </source>
</reference>
<keyword evidence="2" id="KW-1185">Reference proteome</keyword>
<evidence type="ECO:0000313" key="2">
    <source>
        <dbReference type="Proteomes" id="UP000235162"/>
    </source>
</evidence>